<dbReference type="PANTHER" id="PTHR37257">
    <property type="entry name" value="PROTEIN PLASTID TRANSCRIPTIONALLY ACTIVE 7"/>
    <property type="match status" value="1"/>
</dbReference>
<feature type="region of interest" description="Disordered" evidence="1">
    <location>
        <begin position="69"/>
        <end position="98"/>
    </location>
</feature>
<evidence type="ECO:0000313" key="3">
    <source>
        <dbReference type="Proteomes" id="UP001633002"/>
    </source>
</evidence>
<sequence length="191" mass="21569">MRTFLLSCCRTQTSQVREDVSTVGVQTHIGSCVHYEELNVCSPSRVGGLQGSHSRRWIGGELRATAGGRNGRYGGIGSGRKRRGAARKDKMQAETETTEPFLEPQMRTAKEEGHQVLQDVEYLHLRATNPYGLVLEIAEEANEYLRNNKEDSLLRKPVLKMISDRINEDAGEQIRDSYIDDHPDSEKYETM</sequence>
<keyword evidence="3" id="KW-1185">Reference proteome</keyword>
<dbReference type="PANTHER" id="PTHR37257:SF1">
    <property type="entry name" value="PROTEIN PLASTID TRANSCRIPTIONALLY ACTIVE 7"/>
    <property type="match status" value="1"/>
</dbReference>
<dbReference type="InterPro" id="IPR038958">
    <property type="entry name" value="PTAC7"/>
</dbReference>
<dbReference type="Proteomes" id="UP001633002">
    <property type="component" value="Unassembled WGS sequence"/>
</dbReference>
<feature type="compositionally biased region" description="Gly residues" evidence="1">
    <location>
        <begin position="69"/>
        <end position="78"/>
    </location>
</feature>
<dbReference type="EMBL" id="JBJQOH010000007">
    <property type="protein sequence ID" value="KAL3678888.1"/>
    <property type="molecule type" value="Genomic_DNA"/>
</dbReference>
<evidence type="ECO:0000313" key="2">
    <source>
        <dbReference type="EMBL" id="KAL3678888.1"/>
    </source>
</evidence>
<dbReference type="AlphaFoldDB" id="A0ABD3GI75"/>
<evidence type="ECO:0000256" key="1">
    <source>
        <dbReference type="SAM" id="MobiDB-lite"/>
    </source>
</evidence>
<accession>A0ABD3GI75</accession>
<protein>
    <submittedName>
        <fullName evidence="2">Uncharacterized protein</fullName>
    </submittedName>
</protein>
<gene>
    <name evidence="2" type="ORF">R1sor_021844</name>
</gene>
<reference evidence="2 3" key="1">
    <citation type="submission" date="2024-09" db="EMBL/GenBank/DDBJ databases">
        <title>Chromosome-scale assembly of Riccia sorocarpa.</title>
        <authorList>
            <person name="Paukszto L."/>
        </authorList>
    </citation>
    <scope>NUCLEOTIDE SEQUENCE [LARGE SCALE GENOMIC DNA]</scope>
    <source>
        <strain evidence="2">LP-2024</strain>
        <tissue evidence="2">Aerial parts of the thallus</tissue>
    </source>
</reference>
<name>A0ABD3GI75_9MARC</name>
<organism evidence="2 3">
    <name type="scientific">Riccia sorocarpa</name>
    <dbReference type="NCBI Taxonomy" id="122646"/>
    <lineage>
        <taxon>Eukaryota</taxon>
        <taxon>Viridiplantae</taxon>
        <taxon>Streptophyta</taxon>
        <taxon>Embryophyta</taxon>
        <taxon>Marchantiophyta</taxon>
        <taxon>Marchantiopsida</taxon>
        <taxon>Marchantiidae</taxon>
        <taxon>Marchantiales</taxon>
        <taxon>Ricciaceae</taxon>
        <taxon>Riccia</taxon>
    </lineage>
</organism>
<proteinExistence type="predicted"/>
<comment type="caution">
    <text evidence="2">The sequence shown here is derived from an EMBL/GenBank/DDBJ whole genome shotgun (WGS) entry which is preliminary data.</text>
</comment>